<dbReference type="AlphaFoldDB" id="A0A517I4H0"/>
<evidence type="ECO:0000313" key="2">
    <source>
        <dbReference type="Proteomes" id="UP000317713"/>
    </source>
</evidence>
<dbReference type="Gene3D" id="2.40.40.60">
    <property type="match status" value="1"/>
</dbReference>
<accession>A0A517I4H0</accession>
<organism evidence="1 2">
    <name type="scientific">Brevibacillus brevis</name>
    <name type="common">Bacillus brevis</name>
    <dbReference type="NCBI Taxonomy" id="1393"/>
    <lineage>
        <taxon>Bacteria</taxon>
        <taxon>Bacillati</taxon>
        <taxon>Bacillota</taxon>
        <taxon>Bacilli</taxon>
        <taxon>Bacillales</taxon>
        <taxon>Paenibacillaceae</taxon>
        <taxon>Brevibacillus</taxon>
    </lineage>
</organism>
<dbReference type="RefSeq" id="WP_144614778.1">
    <property type="nucleotide sequence ID" value="NZ_CP042161.1"/>
</dbReference>
<protein>
    <submittedName>
        <fullName evidence="1">Uncharacterized protein</fullName>
    </submittedName>
</protein>
<evidence type="ECO:0000313" key="1">
    <source>
        <dbReference type="EMBL" id="QDS33782.1"/>
    </source>
</evidence>
<dbReference type="Pfam" id="PF17294">
    <property type="entry name" value="Lipoprotein_22"/>
    <property type="match status" value="1"/>
</dbReference>
<reference evidence="1 2" key="1">
    <citation type="submission" date="2019-07" db="EMBL/GenBank/DDBJ databases">
        <title>Characterization of Brevibacillus brevis HK544, as a potential biocontrol agent.</title>
        <authorList>
            <person name="Kim H."/>
        </authorList>
    </citation>
    <scope>NUCLEOTIDE SEQUENCE [LARGE SCALE GENOMIC DNA]</scope>
    <source>
        <strain evidence="1 2">HK544</strain>
    </source>
</reference>
<proteinExistence type="predicted"/>
<gene>
    <name evidence="1" type="ORF">FPS98_07135</name>
</gene>
<name>A0A517I4H0_BREBE</name>
<dbReference type="Proteomes" id="UP000317713">
    <property type="component" value="Chromosome"/>
</dbReference>
<sequence length="66" mass="7223">MYETANLTVGPNKLTYQGNVIIGGGRSYADLIVIVDDATWVQVEGTAKKVLVVNKRKKLACSFTTY</sequence>
<dbReference type="EMBL" id="CP042161">
    <property type="protein sequence ID" value="QDS33782.1"/>
    <property type="molecule type" value="Genomic_DNA"/>
</dbReference>
<dbReference type="InterPro" id="IPR035253">
    <property type="entry name" value="Lipoprotein_22_bac"/>
</dbReference>